<keyword evidence="7" id="KW-1185">Reference proteome</keyword>
<dbReference type="Pfam" id="PF00675">
    <property type="entry name" value="Peptidase_M16"/>
    <property type="match status" value="1"/>
</dbReference>
<dbReference type="InterPro" id="IPR007863">
    <property type="entry name" value="Peptidase_M16_C"/>
</dbReference>
<organism evidence="6 7">
    <name type="scientific">Geomonas limicola</name>
    <dbReference type="NCBI Taxonomy" id="2740186"/>
    <lineage>
        <taxon>Bacteria</taxon>
        <taxon>Pseudomonadati</taxon>
        <taxon>Thermodesulfobacteriota</taxon>
        <taxon>Desulfuromonadia</taxon>
        <taxon>Geobacterales</taxon>
        <taxon>Geobacteraceae</taxon>
        <taxon>Geomonas</taxon>
    </lineage>
</organism>
<evidence type="ECO:0000256" key="1">
    <source>
        <dbReference type="ARBA" id="ARBA00001947"/>
    </source>
</evidence>
<feature type="domain" description="Peptidase M16 C-terminal" evidence="5">
    <location>
        <begin position="169"/>
        <end position="343"/>
    </location>
</feature>
<reference evidence="7" key="1">
    <citation type="submission" date="2020-06" db="EMBL/GenBank/DDBJ databases">
        <title>Draft genomic sequecing of Geomonas sp. Red745.</title>
        <authorList>
            <person name="Itoh H."/>
            <person name="Xu Z.X."/>
            <person name="Ushijima N."/>
            <person name="Masuda Y."/>
            <person name="Shiratori Y."/>
            <person name="Senoo K."/>
        </authorList>
    </citation>
    <scope>NUCLEOTIDE SEQUENCE [LARGE SCALE GENOMIC DNA]</scope>
    <source>
        <strain evidence="7">Red745</strain>
    </source>
</reference>
<dbReference type="SUPFAM" id="SSF63411">
    <property type="entry name" value="LuxS/MPP-like metallohydrolase"/>
    <property type="match status" value="2"/>
</dbReference>
<dbReference type="InterPro" id="IPR011765">
    <property type="entry name" value="Pept_M16_N"/>
</dbReference>
<dbReference type="GO" id="GO:0006508">
    <property type="term" value="P:proteolysis"/>
    <property type="evidence" value="ECO:0007669"/>
    <property type="project" value="InterPro"/>
</dbReference>
<dbReference type="GO" id="GO:0004222">
    <property type="term" value="F:metalloendopeptidase activity"/>
    <property type="evidence" value="ECO:0007669"/>
    <property type="project" value="InterPro"/>
</dbReference>
<evidence type="ECO:0000256" key="3">
    <source>
        <dbReference type="RuleBase" id="RU004447"/>
    </source>
</evidence>
<dbReference type="EMBL" id="BLXZ01000004">
    <property type="protein sequence ID" value="GFO68719.1"/>
    <property type="molecule type" value="Genomic_DNA"/>
</dbReference>
<dbReference type="InterPro" id="IPR001431">
    <property type="entry name" value="Pept_M16_Zn_BS"/>
</dbReference>
<dbReference type="PANTHER" id="PTHR11851:SF49">
    <property type="entry name" value="MITOCHONDRIAL-PROCESSING PEPTIDASE SUBUNIT ALPHA"/>
    <property type="match status" value="1"/>
</dbReference>
<evidence type="ECO:0000259" key="4">
    <source>
        <dbReference type="Pfam" id="PF00675"/>
    </source>
</evidence>
<evidence type="ECO:0000313" key="6">
    <source>
        <dbReference type="EMBL" id="GFO68719.1"/>
    </source>
</evidence>
<dbReference type="PANTHER" id="PTHR11851">
    <property type="entry name" value="METALLOPROTEASE"/>
    <property type="match status" value="1"/>
</dbReference>
<evidence type="ECO:0000259" key="5">
    <source>
        <dbReference type="Pfam" id="PF05193"/>
    </source>
</evidence>
<evidence type="ECO:0000256" key="2">
    <source>
        <dbReference type="ARBA" id="ARBA00007261"/>
    </source>
</evidence>
<dbReference type="Pfam" id="PF05193">
    <property type="entry name" value="Peptidase_M16_C"/>
    <property type="match status" value="1"/>
</dbReference>
<dbReference type="InterPro" id="IPR050361">
    <property type="entry name" value="MPP/UQCRC_Complex"/>
</dbReference>
<dbReference type="RefSeq" id="WP_183361271.1">
    <property type="nucleotide sequence ID" value="NZ_BLXZ01000004.1"/>
</dbReference>
<feature type="domain" description="Peptidase M16 N-terminal" evidence="4">
    <location>
        <begin position="18"/>
        <end position="147"/>
    </location>
</feature>
<comment type="cofactor">
    <cofactor evidence="1">
        <name>Zn(2+)</name>
        <dbReference type="ChEBI" id="CHEBI:29105"/>
    </cofactor>
</comment>
<dbReference type="Gene3D" id="3.30.830.10">
    <property type="entry name" value="Metalloenzyme, LuxS/M16 peptidase-like"/>
    <property type="match status" value="2"/>
</dbReference>
<gene>
    <name evidence="6" type="ORF">GMLC_22980</name>
</gene>
<protein>
    <submittedName>
        <fullName evidence="6">Peptidase M16</fullName>
    </submittedName>
</protein>
<comment type="caution">
    <text evidence="6">The sequence shown here is derived from an EMBL/GenBank/DDBJ whole genome shotgun (WGS) entry which is preliminary data.</text>
</comment>
<name>A0A6V8NBX4_9BACT</name>
<sequence length="439" mass="48643">MLSCSTKTLANGLRLVAVDMPHLHSAELAVYLKAGGRNDPPEKAGISHFLEHMLFRGSREFASNLELEIAFEAIGGSVNAATDEETTCYFSRVHPDQIPEGVRLFSSMLLTPSLEGIEIEKRIITEEALEDINERGEETNPSNLASRLLWPGHPLGMPTIGYLDTIKGFTEADLRAYLAENYVPCNALIVAAGKLDSERFFGACEEHFAGWSGAPAKEPVPVAEVQDAPRSLFVKDSDSQVNLQIAFRGFARRDPRIMGLRLIRRILCGGGSSRLHLALRERLGIVYSVDASLSAYEETGAFAIELATAPENLLLAVSEVLREVKSLAFEDIGDVELERVKAGYFYDLEYSADSTYEMQVRYGWGELMSLVRSIGEDRTEAGRITAAEIRESSRALFNPENLNLVAVGPWKAPSRRAVEKLVKEYHRGWKNHDASQQRP</sequence>
<accession>A0A6V8NBX4</accession>
<dbReference type="Proteomes" id="UP000587586">
    <property type="component" value="Unassembled WGS sequence"/>
</dbReference>
<proteinExistence type="inferred from homology"/>
<dbReference type="GO" id="GO:0046872">
    <property type="term" value="F:metal ion binding"/>
    <property type="evidence" value="ECO:0007669"/>
    <property type="project" value="InterPro"/>
</dbReference>
<comment type="similarity">
    <text evidence="2 3">Belongs to the peptidase M16 family.</text>
</comment>
<evidence type="ECO:0000313" key="7">
    <source>
        <dbReference type="Proteomes" id="UP000587586"/>
    </source>
</evidence>
<dbReference type="AlphaFoldDB" id="A0A6V8NBX4"/>
<dbReference type="InterPro" id="IPR011249">
    <property type="entry name" value="Metalloenz_LuxS/M16"/>
</dbReference>
<dbReference type="PROSITE" id="PS00143">
    <property type="entry name" value="INSULINASE"/>
    <property type="match status" value="1"/>
</dbReference>